<organism evidence="1 2">
    <name type="scientific">Ephemerocybe angulata</name>
    <dbReference type="NCBI Taxonomy" id="980116"/>
    <lineage>
        <taxon>Eukaryota</taxon>
        <taxon>Fungi</taxon>
        <taxon>Dikarya</taxon>
        <taxon>Basidiomycota</taxon>
        <taxon>Agaricomycotina</taxon>
        <taxon>Agaricomycetes</taxon>
        <taxon>Agaricomycetidae</taxon>
        <taxon>Agaricales</taxon>
        <taxon>Agaricineae</taxon>
        <taxon>Psathyrellaceae</taxon>
        <taxon>Ephemerocybe</taxon>
    </lineage>
</organism>
<protein>
    <submittedName>
        <fullName evidence="1">Uncharacterized protein</fullName>
    </submittedName>
</protein>
<evidence type="ECO:0000313" key="1">
    <source>
        <dbReference type="EMBL" id="KAF6754002.1"/>
    </source>
</evidence>
<dbReference type="AlphaFoldDB" id="A0A8H6HX98"/>
<gene>
    <name evidence="1" type="ORF">DFP72DRAFT_1068854</name>
</gene>
<dbReference type="OrthoDB" id="3128594at2759"/>
<dbReference type="Proteomes" id="UP000521943">
    <property type="component" value="Unassembled WGS sequence"/>
</dbReference>
<comment type="caution">
    <text evidence="1">The sequence shown here is derived from an EMBL/GenBank/DDBJ whole genome shotgun (WGS) entry which is preliminary data.</text>
</comment>
<sequence>MSYTTPELSFDEISEVATHLPIHRIGELEMLGDIGPLFVEKEIRRRIRVAVSPYVHPDHFDEFALVLQECEGAIIGSVVREVLLENGSVPMPRRPANLNLVTRLCLEDPMRSFLHGLGYTSVVLDPSERSNESVDLVERFTLDVEHERRIVIMSVSKSRAIRVVLATPFTAQMNAITHDRIICLHPRATFANESFVVDGHNLGAGEADDARGFNVLGDNAHWTEPCGLQCPATWRKTPDDKGAAMYSWSLEEAWQSTWDPTRRLPLRAPFTSRSTTVDSGLAFMSAEALTWRARSRCCNMHCPNMQLFERRVRILLP</sequence>
<accession>A0A8H6HX98</accession>
<evidence type="ECO:0000313" key="2">
    <source>
        <dbReference type="Proteomes" id="UP000521943"/>
    </source>
</evidence>
<name>A0A8H6HX98_9AGAR</name>
<proteinExistence type="predicted"/>
<dbReference type="EMBL" id="JACGCI010000036">
    <property type="protein sequence ID" value="KAF6754002.1"/>
    <property type="molecule type" value="Genomic_DNA"/>
</dbReference>
<keyword evidence="2" id="KW-1185">Reference proteome</keyword>
<reference evidence="1 2" key="1">
    <citation type="submission" date="2020-07" db="EMBL/GenBank/DDBJ databases">
        <title>Comparative genomics of pyrophilous fungi reveals a link between fire events and developmental genes.</title>
        <authorList>
            <consortium name="DOE Joint Genome Institute"/>
            <person name="Steindorff A.S."/>
            <person name="Carver A."/>
            <person name="Calhoun S."/>
            <person name="Stillman K."/>
            <person name="Liu H."/>
            <person name="Lipzen A."/>
            <person name="Pangilinan J."/>
            <person name="Labutti K."/>
            <person name="Bruns T.D."/>
            <person name="Grigoriev I.V."/>
        </authorList>
    </citation>
    <scope>NUCLEOTIDE SEQUENCE [LARGE SCALE GENOMIC DNA]</scope>
    <source>
        <strain evidence="1 2">CBS 144469</strain>
    </source>
</reference>